<protein>
    <submittedName>
        <fullName evidence="2">Putative secreted protein</fullName>
    </submittedName>
</protein>
<dbReference type="AlphaFoldDB" id="A0A2M4B6J3"/>
<reference evidence="2" key="1">
    <citation type="submission" date="2018-01" db="EMBL/GenBank/DDBJ databases">
        <title>An insight into the sialome of Amazonian anophelines.</title>
        <authorList>
            <person name="Ribeiro J.M."/>
            <person name="Scarpassa V."/>
            <person name="Calvo E."/>
        </authorList>
    </citation>
    <scope>NUCLEOTIDE SEQUENCE</scope>
    <source>
        <tissue evidence="2">Salivary glands</tissue>
    </source>
</reference>
<feature type="signal peptide" evidence="1">
    <location>
        <begin position="1"/>
        <end position="19"/>
    </location>
</feature>
<dbReference type="EMBL" id="GGFK01015353">
    <property type="protein sequence ID" value="MBW48674.1"/>
    <property type="molecule type" value="Transcribed_RNA"/>
</dbReference>
<proteinExistence type="predicted"/>
<accession>A0A2M4B6J3</accession>
<keyword evidence="1" id="KW-0732">Signal</keyword>
<name>A0A2M4B6J3_9DIPT</name>
<evidence type="ECO:0000313" key="2">
    <source>
        <dbReference type="EMBL" id="MBW48674.1"/>
    </source>
</evidence>
<feature type="chain" id="PRO_5014669548" evidence="1">
    <location>
        <begin position="20"/>
        <end position="73"/>
    </location>
</feature>
<organism evidence="2">
    <name type="scientific">Anopheles triannulatus</name>
    <dbReference type="NCBI Taxonomy" id="58253"/>
    <lineage>
        <taxon>Eukaryota</taxon>
        <taxon>Metazoa</taxon>
        <taxon>Ecdysozoa</taxon>
        <taxon>Arthropoda</taxon>
        <taxon>Hexapoda</taxon>
        <taxon>Insecta</taxon>
        <taxon>Pterygota</taxon>
        <taxon>Neoptera</taxon>
        <taxon>Endopterygota</taxon>
        <taxon>Diptera</taxon>
        <taxon>Nematocera</taxon>
        <taxon>Culicoidea</taxon>
        <taxon>Culicidae</taxon>
        <taxon>Anophelinae</taxon>
        <taxon>Anopheles</taxon>
    </lineage>
</organism>
<evidence type="ECO:0000256" key="1">
    <source>
        <dbReference type="SAM" id="SignalP"/>
    </source>
</evidence>
<sequence>MFPGLIAAHFVAFVQLRLAFGGTRRCIEAQQLPEYQLGPFGFVPGLMLHPQARLQCQGRTLLPQALLAVHLSR</sequence>